<proteinExistence type="predicted"/>
<feature type="domain" description="Zn(2)-C6 fungal-type" evidence="2">
    <location>
        <begin position="23"/>
        <end position="54"/>
    </location>
</feature>
<dbReference type="Proteomes" id="UP001233271">
    <property type="component" value="Chromosome 4"/>
</dbReference>
<dbReference type="SMART" id="SM00066">
    <property type="entry name" value="GAL4"/>
    <property type="match status" value="1"/>
</dbReference>
<dbReference type="PROSITE" id="PS50048">
    <property type="entry name" value="ZN2_CY6_FUNGAL_2"/>
    <property type="match status" value="1"/>
</dbReference>
<accession>A0AA48QVK9</accession>
<dbReference type="PANTHER" id="PTHR46910:SF38">
    <property type="entry name" value="ZN(2)-C6 FUNGAL-TYPE DOMAIN-CONTAINING PROTEIN"/>
    <property type="match status" value="1"/>
</dbReference>
<protein>
    <recommendedName>
        <fullName evidence="2">Zn(2)-C6 fungal-type domain-containing protein</fullName>
    </recommendedName>
</protein>
<dbReference type="CDD" id="cd00067">
    <property type="entry name" value="GAL4"/>
    <property type="match status" value="1"/>
</dbReference>
<dbReference type="EMBL" id="AP028215">
    <property type="protein sequence ID" value="BEI91454.1"/>
    <property type="molecule type" value="Genomic_DNA"/>
</dbReference>
<evidence type="ECO:0000313" key="4">
    <source>
        <dbReference type="Proteomes" id="UP001233271"/>
    </source>
</evidence>
<dbReference type="InterPro" id="IPR001138">
    <property type="entry name" value="Zn2Cys6_DnaBD"/>
</dbReference>
<evidence type="ECO:0000256" key="1">
    <source>
        <dbReference type="ARBA" id="ARBA00023242"/>
    </source>
</evidence>
<dbReference type="SUPFAM" id="SSF57701">
    <property type="entry name" value="Zn2/Cys6 DNA-binding domain"/>
    <property type="match status" value="1"/>
</dbReference>
<evidence type="ECO:0000313" key="3">
    <source>
        <dbReference type="EMBL" id="BEI91454.1"/>
    </source>
</evidence>
<keyword evidence="1" id="KW-0539">Nucleus</keyword>
<dbReference type="PROSITE" id="PS00463">
    <property type="entry name" value="ZN2_CY6_FUNGAL_1"/>
    <property type="match status" value="1"/>
</dbReference>
<dbReference type="Gene3D" id="4.10.240.10">
    <property type="entry name" value="Zn(2)-C6 fungal-type DNA-binding domain"/>
    <property type="match status" value="1"/>
</dbReference>
<sequence length="564" mass="63573">MSEARETVAVVDHELPRKRSSKACEACRARRIKCVGPPPCTPCRTAGIGSSCTVRLKARPKRAPSAKLFLRHQNHDAVDPPRELHDPLSSASYAEPIFLDKRNPLDELEAALAGWCRNKGLPFSQLVFKVDTRLAGIPSTPLPPQPLLTKYEDVLMEQLLHEQGGDFDSREPPSDRTLLRSLYGRYRAMPNSLTDDQTALVYAALCTSRFAQIRVAISEGENLTLTDESREDITYYHKAYNALASWNRPSLVALWAIFYLIPFSIGMGGPAETKDLLQQMAWQVKELGLHRRETASLYQPHDQVGALFSAFFYTEMFRSSLMDLRPAIPFTEIDVDPTPPATMFPECLARSSFFTAKLLADYGDPHVDTSNLAYITATEAAWMPYVREMRHVSYLEAGQRAKLAWAQFRYNWLRILLYLPHIGREGLAPQAWATITRAVEQIMYSYSDLISVNQLNPSWPQVQRLVVCGQLLILAHDAGELHRREAQTLFQLLHDLLLKHQDTWPICAELIIGFKAVACVFDLNVGPERSVPFLPVDGAVVDPQVDGWPYAFGFDFDLSTFAFT</sequence>
<dbReference type="PANTHER" id="PTHR46910">
    <property type="entry name" value="TRANSCRIPTION FACTOR PDR1"/>
    <property type="match status" value="1"/>
</dbReference>
<dbReference type="GO" id="GO:0008270">
    <property type="term" value="F:zinc ion binding"/>
    <property type="evidence" value="ECO:0007669"/>
    <property type="project" value="InterPro"/>
</dbReference>
<keyword evidence="4" id="KW-1185">Reference proteome</keyword>
<dbReference type="KEGG" id="ccac:CcaHIS019_0402740"/>
<name>A0AA48QVK9_9TREE</name>
<dbReference type="GeneID" id="85495324"/>
<dbReference type="AlphaFoldDB" id="A0AA48QVK9"/>
<dbReference type="CDD" id="cd12148">
    <property type="entry name" value="fungal_TF_MHR"/>
    <property type="match status" value="1"/>
</dbReference>
<dbReference type="InterPro" id="IPR036864">
    <property type="entry name" value="Zn2-C6_fun-type_DNA-bd_sf"/>
</dbReference>
<gene>
    <name evidence="3" type="ORF">CcaverHIS019_0402740</name>
</gene>
<evidence type="ECO:0000259" key="2">
    <source>
        <dbReference type="PROSITE" id="PS50048"/>
    </source>
</evidence>
<dbReference type="RefSeq" id="XP_060456719.1">
    <property type="nucleotide sequence ID" value="XM_060600091.1"/>
</dbReference>
<organism evidence="3 4">
    <name type="scientific">Cutaneotrichosporon cavernicola</name>
    <dbReference type="NCBI Taxonomy" id="279322"/>
    <lineage>
        <taxon>Eukaryota</taxon>
        <taxon>Fungi</taxon>
        <taxon>Dikarya</taxon>
        <taxon>Basidiomycota</taxon>
        <taxon>Agaricomycotina</taxon>
        <taxon>Tremellomycetes</taxon>
        <taxon>Trichosporonales</taxon>
        <taxon>Trichosporonaceae</taxon>
        <taxon>Cutaneotrichosporon</taxon>
    </lineage>
</organism>
<dbReference type="InterPro" id="IPR050987">
    <property type="entry name" value="AtrR-like"/>
</dbReference>
<reference evidence="3" key="1">
    <citation type="journal article" date="2023" name="BMC Genomics">
        <title>Chromosome-level genome assemblies of Cutaneotrichosporon spp. (Trichosporonales, Basidiomycota) reveal imbalanced evolution between nucleotide sequences and chromosome synteny.</title>
        <authorList>
            <person name="Kobayashi Y."/>
            <person name="Kayamori A."/>
            <person name="Aoki K."/>
            <person name="Shiwa Y."/>
            <person name="Matsutani M."/>
            <person name="Fujita N."/>
            <person name="Sugita T."/>
            <person name="Iwasaki W."/>
            <person name="Tanaka N."/>
            <person name="Takashima M."/>
        </authorList>
    </citation>
    <scope>NUCLEOTIDE SEQUENCE</scope>
    <source>
        <strain evidence="3">HIS019</strain>
    </source>
</reference>
<dbReference type="GO" id="GO:0000981">
    <property type="term" value="F:DNA-binding transcription factor activity, RNA polymerase II-specific"/>
    <property type="evidence" value="ECO:0007669"/>
    <property type="project" value="InterPro"/>
</dbReference>